<dbReference type="KEGG" id="frc:KX01_209"/>
<dbReference type="InterPro" id="IPR008278">
    <property type="entry name" value="4-PPantetheinyl_Trfase_dom"/>
</dbReference>
<dbReference type="OrthoDB" id="9808281at2"/>
<protein>
    <submittedName>
        <fullName evidence="4">4'-phosphopantetheinyl transferase superfamily protein</fullName>
    </submittedName>
</protein>
<accession>A0A1J0KV60</accession>
<dbReference type="SUPFAM" id="SSF56214">
    <property type="entry name" value="4'-phosphopantetheinyl transferase"/>
    <property type="match status" value="2"/>
</dbReference>
<evidence type="ECO:0000259" key="3">
    <source>
        <dbReference type="Pfam" id="PF01648"/>
    </source>
</evidence>
<dbReference type="InterPro" id="IPR050559">
    <property type="entry name" value="P-Pant_transferase_sf"/>
</dbReference>
<dbReference type="GO" id="GO:0019878">
    <property type="term" value="P:lysine biosynthetic process via aminoadipic acid"/>
    <property type="evidence" value="ECO:0007669"/>
    <property type="project" value="TreeGrafter"/>
</dbReference>
<dbReference type="AlphaFoldDB" id="A0A1J0KV60"/>
<proteinExistence type="inferred from homology"/>
<keyword evidence="5" id="KW-1185">Reference proteome</keyword>
<gene>
    <name evidence="4" type="ORF">KX01_209</name>
</gene>
<reference evidence="5" key="1">
    <citation type="submission" date="2014-10" db="EMBL/GenBank/DDBJ databases">
        <authorList>
            <person name="Kuske C.R."/>
            <person name="Challacombe J.F."/>
            <person name="Daligault H.E."/>
            <person name="Davenport K.W."/>
            <person name="Johnson S.L."/>
            <person name="Siddaramappa S."/>
            <person name="Petersen J.M."/>
        </authorList>
    </citation>
    <scope>NUCLEOTIDE SEQUENCE [LARGE SCALE GENOMIC DNA]</scope>
    <source>
        <strain evidence="5">CA97-1460</strain>
    </source>
</reference>
<evidence type="ECO:0000313" key="5">
    <source>
        <dbReference type="Proteomes" id="UP000182521"/>
    </source>
</evidence>
<dbReference type="Gene3D" id="3.90.470.20">
    <property type="entry name" value="4'-phosphopantetheinyl transferase domain"/>
    <property type="match status" value="2"/>
</dbReference>
<dbReference type="RefSeq" id="WP_071663233.1">
    <property type="nucleotide sequence ID" value="NZ_CP009654.1"/>
</dbReference>
<keyword evidence="2 4" id="KW-0808">Transferase</keyword>
<evidence type="ECO:0000313" key="4">
    <source>
        <dbReference type="EMBL" id="APC97704.1"/>
    </source>
</evidence>
<dbReference type="Pfam" id="PF01648">
    <property type="entry name" value="ACPS"/>
    <property type="match status" value="1"/>
</dbReference>
<comment type="similarity">
    <text evidence="1">Belongs to the P-Pant transferase superfamily. Gsp/Sfp/HetI/AcpT family.</text>
</comment>
<evidence type="ECO:0000256" key="2">
    <source>
        <dbReference type="ARBA" id="ARBA00022679"/>
    </source>
</evidence>
<sequence length="220" mass="25924">MKEVYSFILKIDDFSLENLQLNIKKHIPGFNDGMRSQKIFSQLVRYHVFYNFFSIQNLKFGELESGKPTLINKELEFSISHTSEYIIMSVAKDEIGVDIEQVRDKRNLEKIAFRFFSKLEYEQLRQSSNYKNDFFVLWTLKEAEVKKSGLGISKGFKDACFIKNLDGKWISPKFEQDFLTFLYDDLVGTVCCNNINSLSKRFFRITKNFEFEEVKVSEVL</sequence>
<dbReference type="Proteomes" id="UP000182521">
    <property type="component" value="Chromosome"/>
</dbReference>
<dbReference type="PANTHER" id="PTHR12215">
    <property type="entry name" value="PHOSPHOPANTETHEINE TRANSFERASE"/>
    <property type="match status" value="1"/>
</dbReference>
<dbReference type="STRING" id="1542390.KX01_209"/>
<dbReference type="EMBL" id="CP009654">
    <property type="protein sequence ID" value="APC97704.1"/>
    <property type="molecule type" value="Genomic_DNA"/>
</dbReference>
<dbReference type="GO" id="GO:0005829">
    <property type="term" value="C:cytosol"/>
    <property type="evidence" value="ECO:0007669"/>
    <property type="project" value="TreeGrafter"/>
</dbReference>
<feature type="domain" description="4'-phosphopantetheinyl transferase" evidence="3">
    <location>
        <begin position="95"/>
        <end position="168"/>
    </location>
</feature>
<evidence type="ECO:0000256" key="1">
    <source>
        <dbReference type="ARBA" id="ARBA00010990"/>
    </source>
</evidence>
<dbReference type="GO" id="GO:0000287">
    <property type="term" value="F:magnesium ion binding"/>
    <property type="evidence" value="ECO:0007669"/>
    <property type="project" value="InterPro"/>
</dbReference>
<organism evidence="4 5">
    <name type="scientific">Francisella frigiditurris</name>
    <dbReference type="NCBI Taxonomy" id="1542390"/>
    <lineage>
        <taxon>Bacteria</taxon>
        <taxon>Pseudomonadati</taxon>
        <taxon>Pseudomonadota</taxon>
        <taxon>Gammaproteobacteria</taxon>
        <taxon>Thiotrichales</taxon>
        <taxon>Francisellaceae</taxon>
        <taxon>Francisella</taxon>
    </lineage>
</organism>
<name>A0A1J0KV60_9GAMM</name>
<dbReference type="InterPro" id="IPR037143">
    <property type="entry name" value="4-PPantetheinyl_Trfase_dom_sf"/>
</dbReference>
<dbReference type="GO" id="GO:0008897">
    <property type="term" value="F:holo-[acyl-carrier-protein] synthase activity"/>
    <property type="evidence" value="ECO:0007669"/>
    <property type="project" value="InterPro"/>
</dbReference>
<dbReference type="PANTHER" id="PTHR12215:SF10">
    <property type="entry name" value="L-AMINOADIPATE-SEMIALDEHYDE DEHYDROGENASE-PHOSPHOPANTETHEINYL TRANSFERASE"/>
    <property type="match status" value="1"/>
</dbReference>